<dbReference type="InterPro" id="IPR049453">
    <property type="entry name" value="Memb_transporter_dom"/>
</dbReference>
<evidence type="ECO:0000256" key="3">
    <source>
        <dbReference type="ARBA" id="ARBA00022692"/>
    </source>
</evidence>
<keyword evidence="4 7" id="KW-1133">Transmembrane helix</keyword>
<organism evidence="9 10">
    <name type="scientific">Flexivirga alba</name>
    <dbReference type="NCBI Taxonomy" id="702742"/>
    <lineage>
        <taxon>Bacteria</taxon>
        <taxon>Bacillati</taxon>
        <taxon>Actinomycetota</taxon>
        <taxon>Actinomycetes</taxon>
        <taxon>Micrococcales</taxon>
        <taxon>Dermacoccaceae</taxon>
        <taxon>Flexivirga</taxon>
    </lineage>
</organism>
<evidence type="ECO:0000313" key="9">
    <source>
        <dbReference type="EMBL" id="MFC6705656.1"/>
    </source>
</evidence>
<comment type="subcellular location">
    <subcellularLocation>
        <location evidence="1">Cell membrane</location>
        <topology evidence="1">Multi-pass membrane protein</topology>
    </subcellularLocation>
</comment>
<dbReference type="PANTHER" id="PTHR30509">
    <property type="entry name" value="P-HYDROXYBENZOIC ACID EFFLUX PUMP SUBUNIT-RELATED"/>
    <property type="match status" value="1"/>
</dbReference>
<feature type="transmembrane region" description="Helical" evidence="7">
    <location>
        <begin position="291"/>
        <end position="311"/>
    </location>
</feature>
<evidence type="ECO:0000256" key="4">
    <source>
        <dbReference type="ARBA" id="ARBA00022989"/>
    </source>
</evidence>
<name>A0ABW2AGY9_9MICO</name>
<evidence type="ECO:0000313" key="10">
    <source>
        <dbReference type="Proteomes" id="UP001596298"/>
    </source>
</evidence>
<feature type="transmembrane region" description="Helical" evidence="7">
    <location>
        <begin position="148"/>
        <end position="169"/>
    </location>
</feature>
<evidence type="ECO:0000256" key="7">
    <source>
        <dbReference type="SAM" id="Phobius"/>
    </source>
</evidence>
<dbReference type="EMBL" id="JBHSWH010000001">
    <property type="protein sequence ID" value="MFC6705656.1"/>
    <property type="molecule type" value="Genomic_DNA"/>
</dbReference>
<comment type="similarity">
    <text evidence="6">Belongs to the YccS/YhfK family.</text>
</comment>
<gene>
    <name evidence="9" type="ORF">ACFQDH_10355</name>
</gene>
<accession>A0ABW2AGY9</accession>
<comment type="caution">
    <text evidence="9">The sequence shown here is derived from an EMBL/GenBank/DDBJ whole genome shotgun (WGS) entry which is preliminary data.</text>
</comment>
<dbReference type="Proteomes" id="UP001596298">
    <property type="component" value="Unassembled WGS sequence"/>
</dbReference>
<feature type="transmembrane region" description="Helical" evidence="7">
    <location>
        <begin position="367"/>
        <end position="385"/>
    </location>
</feature>
<feature type="transmembrane region" description="Helical" evidence="7">
    <location>
        <begin position="28"/>
        <end position="61"/>
    </location>
</feature>
<keyword evidence="2" id="KW-1003">Cell membrane</keyword>
<sequence>MQLGPEAINRQLLTFAEIKPAPGRWKFALHVLTIVVVAVTLISVLLGPSMGLVGITGAFLGFIAQSRPVRSRLVILAGLNVTYIACVTVGALVGRDPVLLTLVLTLIALLTVIGYNSLVAEPPGAMFLIMGPAIASYLPTVGIPVGKVILVCAIGCVSASATSLLLQLVTQRRHAEQDALDTAQEAVAAYLDADRATTPRHQLARLRDQAFVSVFGASMILEDAVGREPRMRQWRRMNATLRRLHLSIIQQVVRVHLPGRTVSVSGVEQRRYLGRPDSSYLLRWGLSRSSLPWLAARRMAAAVLLTCAISYGSHIGHPYWAVMTTALVMSVTADRLALTHRALHRVTGTVIGIGLFFAIHATHPSGLTLLVTALVLVFCIQMLAVRNYALAVIFATAMALLISTAGSPYRPVGSIAGERVLETLIGAATSVAVIWVAGRRAPIALVRRQFRRSLRSLERLLLLIADGEQSTDRGYAARRDLSFEQLQCGRILQLAQTDLPADLAEWNLLETSLNEASYVVLAACWTTDPPRAIDAEKMAGVLARMIAALPPVDTTMVDARVIAGGLQRMLEVGKHLNAP</sequence>
<proteinExistence type="inferred from homology"/>
<keyword evidence="10" id="KW-1185">Reference proteome</keyword>
<reference evidence="10" key="1">
    <citation type="journal article" date="2019" name="Int. J. Syst. Evol. Microbiol.">
        <title>The Global Catalogue of Microorganisms (GCM) 10K type strain sequencing project: providing services to taxonomists for standard genome sequencing and annotation.</title>
        <authorList>
            <consortium name="The Broad Institute Genomics Platform"/>
            <consortium name="The Broad Institute Genome Sequencing Center for Infectious Disease"/>
            <person name="Wu L."/>
            <person name="Ma J."/>
        </authorList>
    </citation>
    <scope>NUCLEOTIDE SEQUENCE [LARGE SCALE GENOMIC DNA]</scope>
    <source>
        <strain evidence="10">CCUG 58127</strain>
    </source>
</reference>
<feature type="transmembrane region" description="Helical" evidence="7">
    <location>
        <begin position="421"/>
        <end position="438"/>
    </location>
</feature>
<keyword evidence="5 7" id="KW-0472">Membrane</keyword>
<evidence type="ECO:0000256" key="1">
    <source>
        <dbReference type="ARBA" id="ARBA00004651"/>
    </source>
</evidence>
<protein>
    <submittedName>
        <fullName evidence="9">FUSC family protein</fullName>
    </submittedName>
</protein>
<feature type="transmembrane region" description="Helical" evidence="7">
    <location>
        <begin position="73"/>
        <end position="93"/>
    </location>
</feature>
<dbReference type="PANTHER" id="PTHR30509:SF9">
    <property type="entry name" value="MULTIDRUG RESISTANCE PROTEIN MDTO"/>
    <property type="match status" value="1"/>
</dbReference>
<evidence type="ECO:0000256" key="2">
    <source>
        <dbReference type="ARBA" id="ARBA00022475"/>
    </source>
</evidence>
<evidence type="ECO:0000256" key="6">
    <source>
        <dbReference type="ARBA" id="ARBA00043993"/>
    </source>
</evidence>
<feature type="domain" description="Integral membrane bound transporter" evidence="8">
    <location>
        <begin position="306"/>
        <end position="433"/>
    </location>
</feature>
<feature type="transmembrane region" description="Helical" evidence="7">
    <location>
        <begin position="125"/>
        <end position="142"/>
    </location>
</feature>
<evidence type="ECO:0000256" key="5">
    <source>
        <dbReference type="ARBA" id="ARBA00023136"/>
    </source>
</evidence>
<dbReference type="RefSeq" id="WP_382400990.1">
    <property type="nucleotide sequence ID" value="NZ_JBHSWH010000001.1"/>
</dbReference>
<evidence type="ECO:0000259" key="8">
    <source>
        <dbReference type="Pfam" id="PF13515"/>
    </source>
</evidence>
<keyword evidence="3 7" id="KW-0812">Transmembrane</keyword>
<feature type="transmembrane region" description="Helical" evidence="7">
    <location>
        <begin position="390"/>
        <end position="409"/>
    </location>
</feature>
<dbReference type="Pfam" id="PF13515">
    <property type="entry name" value="FUSC_2"/>
    <property type="match status" value="1"/>
</dbReference>
<feature type="transmembrane region" description="Helical" evidence="7">
    <location>
        <begin position="99"/>
        <end position="118"/>
    </location>
</feature>